<dbReference type="GO" id="GO:0005739">
    <property type="term" value="C:mitochondrion"/>
    <property type="evidence" value="ECO:0007669"/>
    <property type="project" value="InterPro"/>
</dbReference>
<dbReference type="PANTHER" id="PTHR42100">
    <property type="entry name" value="OXIDOREDUCTASE 178 KDA SUBUNIT, PUTATIVE (AFU_ORTHOLOGUE AFUA_8G04320)-RELATED"/>
    <property type="match status" value="1"/>
</dbReference>
<dbReference type="Proteomes" id="UP001217918">
    <property type="component" value="Unassembled WGS sequence"/>
</dbReference>
<evidence type="ECO:0000256" key="1">
    <source>
        <dbReference type="SAM" id="MobiDB-lite"/>
    </source>
</evidence>
<dbReference type="AlphaFoldDB" id="A0AAD9I2D8"/>
<feature type="compositionally biased region" description="Low complexity" evidence="1">
    <location>
        <begin position="1"/>
        <end position="12"/>
    </location>
</feature>
<organism evidence="2 3">
    <name type="scientific">Phyllachora maydis</name>
    <dbReference type="NCBI Taxonomy" id="1825666"/>
    <lineage>
        <taxon>Eukaryota</taxon>
        <taxon>Fungi</taxon>
        <taxon>Dikarya</taxon>
        <taxon>Ascomycota</taxon>
        <taxon>Pezizomycotina</taxon>
        <taxon>Sordariomycetes</taxon>
        <taxon>Sordariomycetidae</taxon>
        <taxon>Phyllachorales</taxon>
        <taxon>Phyllachoraceae</taxon>
        <taxon>Phyllachora</taxon>
    </lineage>
</organism>
<feature type="compositionally biased region" description="Polar residues" evidence="1">
    <location>
        <begin position="17"/>
        <end position="27"/>
    </location>
</feature>
<gene>
    <name evidence="2" type="ORF">P8C59_003940</name>
</gene>
<reference evidence="2" key="1">
    <citation type="journal article" date="2023" name="Mol. Plant Microbe Interact.">
        <title>Elucidating the Obligate Nature and Biological Capacity of an Invasive Fungal Corn Pathogen.</title>
        <authorList>
            <person name="MacCready J.S."/>
            <person name="Roggenkamp E.M."/>
            <person name="Gdanetz K."/>
            <person name="Chilvers M.I."/>
        </authorList>
    </citation>
    <scope>NUCLEOTIDE SEQUENCE</scope>
    <source>
        <strain evidence="2">PM02</strain>
    </source>
</reference>
<comment type="caution">
    <text evidence="2">The sequence shown here is derived from an EMBL/GenBank/DDBJ whole genome shotgun (WGS) entry which is preliminary data.</text>
</comment>
<dbReference type="InterPro" id="IPR034444">
    <property type="entry name" value="Nuo17.8"/>
</dbReference>
<dbReference type="PANTHER" id="PTHR42100:SF1">
    <property type="entry name" value="OXIDOREDUCTASE 178 KDA SUBUNIT, PUTATIVE (AFU_ORTHOLOGUE AFUA_8G04320)-RELATED"/>
    <property type="match status" value="1"/>
</dbReference>
<feature type="compositionally biased region" description="Basic and acidic residues" evidence="1">
    <location>
        <begin position="30"/>
        <end position="45"/>
    </location>
</feature>
<name>A0AAD9I2D8_9PEZI</name>
<proteinExistence type="predicted"/>
<evidence type="ECO:0000313" key="3">
    <source>
        <dbReference type="Proteomes" id="UP001217918"/>
    </source>
</evidence>
<feature type="region of interest" description="Disordered" evidence="1">
    <location>
        <begin position="1"/>
        <end position="45"/>
    </location>
</feature>
<dbReference type="EMBL" id="JAQQPM010000003">
    <property type="protein sequence ID" value="KAK2069354.1"/>
    <property type="molecule type" value="Genomic_DNA"/>
</dbReference>
<keyword evidence="3" id="KW-1185">Reference proteome</keyword>
<evidence type="ECO:0000313" key="2">
    <source>
        <dbReference type="EMBL" id="KAK2069354.1"/>
    </source>
</evidence>
<sequence>MSAIARRTAQIARRTRPSATRNARSYASESHGKGHGSDHGHHEAPVEEGLGTAFYIAVGAIPASMLVYSISRPGKDGEPNAVTKLWNSFSGLNETWETRNALRTQMMEQAAHDRHLLYNAPINPHYELPYPEVFQHGSQLNVPAGHYPNIDKVVEHYRKQHLDAEEAKAKKLATKKSE</sequence>
<protein>
    <submittedName>
        <fullName evidence="2">Uncharacterized protein</fullName>
    </submittedName>
</protein>
<accession>A0AAD9I2D8</accession>